<feature type="region of interest" description="Disordered" evidence="1">
    <location>
        <begin position="48"/>
        <end position="72"/>
    </location>
</feature>
<name>V2XWS0_MONRO</name>
<gene>
    <name evidence="3" type="ORF">Moror_6598</name>
</gene>
<feature type="compositionally biased region" description="Low complexity" evidence="1">
    <location>
        <begin position="89"/>
        <end position="101"/>
    </location>
</feature>
<evidence type="ECO:0000313" key="3">
    <source>
        <dbReference type="EMBL" id="ESK97020.1"/>
    </source>
</evidence>
<keyword evidence="2" id="KW-1133">Transmembrane helix</keyword>
<protein>
    <recommendedName>
        <fullName evidence="5">WW domain-containing protein</fullName>
    </recommendedName>
</protein>
<dbReference type="KEGG" id="mrr:Moror_6598"/>
<feature type="transmembrane region" description="Helical" evidence="2">
    <location>
        <begin position="667"/>
        <end position="688"/>
    </location>
</feature>
<accession>V2XWS0</accession>
<reference evidence="3 4" key="1">
    <citation type="journal article" date="2014" name="BMC Genomics">
        <title>Genome and secretome analysis of the hemibiotrophic fungal pathogen, Moniliophthora roreri, which causes frosty pod rot disease of cacao: mechanisms of the biotrophic and necrotrophic phases.</title>
        <authorList>
            <person name="Meinhardt L.W."/>
            <person name="Costa G.G.L."/>
            <person name="Thomazella D.P.T."/>
            <person name="Teixeira P.J.P.L."/>
            <person name="Carazzolle M.F."/>
            <person name="Schuster S.C."/>
            <person name="Carlson J.E."/>
            <person name="Guiltinan M.J."/>
            <person name="Mieczkowski P."/>
            <person name="Farmer A."/>
            <person name="Ramaraj T."/>
            <person name="Crozier J."/>
            <person name="Davis R.E."/>
            <person name="Shao J."/>
            <person name="Melnick R.L."/>
            <person name="Pereira G.A.G."/>
            <person name="Bailey B.A."/>
        </authorList>
    </citation>
    <scope>NUCLEOTIDE SEQUENCE [LARGE SCALE GENOMIC DNA]</scope>
    <source>
        <strain evidence="3 4">MCA 2997</strain>
    </source>
</reference>
<dbReference type="HOGENOM" id="CLU_015091_1_0_1"/>
<evidence type="ECO:0000313" key="4">
    <source>
        <dbReference type="Proteomes" id="UP000017559"/>
    </source>
</evidence>
<organism evidence="3 4">
    <name type="scientific">Moniliophthora roreri (strain MCA 2997)</name>
    <name type="common">Cocoa frosty pod rot fungus</name>
    <name type="synonym">Crinipellis roreri</name>
    <dbReference type="NCBI Taxonomy" id="1381753"/>
    <lineage>
        <taxon>Eukaryota</taxon>
        <taxon>Fungi</taxon>
        <taxon>Dikarya</taxon>
        <taxon>Basidiomycota</taxon>
        <taxon>Agaricomycotina</taxon>
        <taxon>Agaricomycetes</taxon>
        <taxon>Agaricomycetidae</taxon>
        <taxon>Agaricales</taxon>
        <taxon>Marasmiineae</taxon>
        <taxon>Marasmiaceae</taxon>
        <taxon>Moniliophthora</taxon>
    </lineage>
</organism>
<feature type="region of interest" description="Disordered" evidence="1">
    <location>
        <begin position="86"/>
        <end position="105"/>
    </location>
</feature>
<keyword evidence="2" id="KW-0472">Membrane</keyword>
<feature type="transmembrane region" description="Helical" evidence="2">
    <location>
        <begin position="580"/>
        <end position="600"/>
    </location>
</feature>
<feature type="transmembrane region" description="Helical" evidence="2">
    <location>
        <begin position="632"/>
        <end position="655"/>
    </location>
</feature>
<feature type="region of interest" description="Disordered" evidence="1">
    <location>
        <begin position="771"/>
        <end position="793"/>
    </location>
</feature>
<keyword evidence="2" id="KW-0812">Transmembrane</keyword>
<dbReference type="OrthoDB" id="2657661at2759"/>
<proteinExistence type="predicted"/>
<dbReference type="Proteomes" id="UP000017559">
    <property type="component" value="Unassembled WGS sequence"/>
</dbReference>
<sequence length="793" mass="90063">MTSSVLYNTFRILQRFIRHNTFLRLPIQRLLYLWTCVTRYTAKLRTKYTSKSSEDTDVRSLPGAPVEEGKSQAKPIICASELPSSTLHPYSSSRPGPSVSSQDVTNTSFKSNYPIQNRSHPHISYPITSGRTALTASPAASISRLSITIPRANPTHLAVNDAASENSHVSIFAEDLTAEPATIVESPSQGYDITEVTTSPVRESGSVTLAEDRPGNKGLSEAYGSFYTVVPERTGRYYREDIIPTQETTYELAPMTTHFENARLPPGWKEFLHPEGARYFMYEHRRLYTDADLYNPRILEHVNKFINQFEEYIRTRSIHLSSQINVVFELYIDDDEILCQYYLADHATRTVFWLDKFTLDADTLPTWAEVKGVTEMSHIRHAIEAQYWFHCFLYPDCFSLRLPYVDELRDILIHSVADVVTSMTTTIPYEVTELQHMLKLTNNIRKNVESSKGVTAYSRLMNIFARQRFCNFHGLPAARLDRDRSVHQKSSYRPPRSLLIRILSPIMFSAPDTHCRALDKLWVDRFIHATSWNKFIANMNTEWQELILFGTVLLNANVAFLAIQSVDEDTASPNRSPAQIASYLSVVASIGSVIIGLMLARKNKVKSKEAADDAAIFLNSFMTERLGLETLAILYSVPYALLMWGVILFLAGFSFMCLFRSSITIRFLIVGAWLIVTLLVIWCIFTLASWDHRFNAEKTLWDSIIDAIISAALSTRDFGNKQLIRIGLKSKEEKPEVLRLRAPVRRMSEVLRRASRKATIFSAFSLLGSPSRQGSTALDRRRESTGETMVTNV</sequence>
<dbReference type="EMBL" id="AWSO01000038">
    <property type="protein sequence ID" value="ESK97020.1"/>
    <property type="molecule type" value="Genomic_DNA"/>
</dbReference>
<evidence type="ECO:0000256" key="1">
    <source>
        <dbReference type="SAM" id="MobiDB-lite"/>
    </source>
</evidence>
<evidence type="ECO:0000256" key="2">
    <source>
        <dbReference type="SAM" id="Phobius"/>
    </source>
</evidence>
<comment type="caution">
    <text evidence="3">The sequence shown here is derived from an EMBL/GenBank/DDBJ whole genome shotgun (WGS) entry which is preliminary data.</text>
</comment>
<keyword evidence="4" id="KW-1185">Reference proteome</keyword>
<evidence type="ECO:0008006" key="5">
    <source>
        <dbReference type="Google" id="ProtNLM"/>
    </source>
</evidence>
<dbReference type="STRING" id="1381753.V2XWS0"/>
<dbReference type="AlphaFoldDB" id="V2XWS0"/>